<keyword evidence="5" id="KW-0677">Repeat</keyword>
<evidence type="ECO:0000256" key="6">
    <source>
        <dbReference type="ARBA" id="ARBA00022989"/>
    </source>
</evidence>
<dbReference type="InterPro" id="IPR036318">
    <property type="entry name" value="FAD-bd_PCMH-like_sf"/>
</dbReference>
<dbReference type="PANTHER" id="PTHR43099">
    <property type="entry name" value="UPF0053 PROTEIN YRKA"/>
    <property type="match status" value="1"/>
</dbReference>
<organism evidence="14 15">
    <name type="scientific">Phytohabitans kaempferiae</name>
    <dbReference type="NCBI Taxonomy" id="1620943"/>
    <lineage>
        <taxon>Bacteria</taxon>
        <taxon>Bacillati</taxon>
        <taxon>Actinomycetota</taxon>
        <taxon>Actinomycetes</taxon>
        <taxon>Micromonosporales</taxon>
        <taxon>Micromonosporaceae</taxon>
    </lineage>
</organism>
<feature type="transmembrane region" description="Helical" evidence="11">
    <location>
        <begin position="138"/>
        <end position="157"/>
    </location>
</feature>
<dbReference type="InterPro" id="IPR046342">
    <property type="entry name" value="CBS_dom_sf"/>
</dbReference>
<evidence type="ECO:0000256" key="10">
    <source>
        <dbReference type="PROSITE-ProRule" id="PRU01193"/>
    </source>
</evidence>
<dbReference type="Gene3D" id="3.10.580.10">
    <property type="entry name" value="CBS-domain"/>
    <property type="match status" value="1"/>
</dbReference>
<dbReference type="InterPro" id="IPR005170">
    <property type="entry name" value="Transptr-assoc_dom"/>
</dbReference>
<dbReference type="EMBL" id="JBHLUH010000077">
    <property type="protein sequence ID" value="MFC0532838.1"/>
    <property type="molecule type" value="Genomic_DNA"/>
</dbReference>
<keyword evidence="3" id="KW-1003">Cell membrane</keyword>
<comment type="similarity">
    <text evidence="2">Belongs to the UPF0053 family.</text>
</comment>
<name>A0ABV6MDM5_9ACTN</name>
<keyword evidence="15" id="KW-1185">Reference proteome</keyword>
<evidence type="ECO:0000256" key="9">
    <source>
        <dbReference type="PROSITE-ProRule" id="PRU00703"/>
    </source>
</evidence>
<comment type="caution">
    <text evidence="14">The sequence shown here is derived from an EMBL/GenBank/DDBJ whole genome shotgun (WGS) entry which is preliminary data.</text>
</comment>
<evidence type="ECO:0000256" key="5">
    <source>
        <dbReference type="ARBA" id="ARBA00022737"/>
    </source>
</evidence>
<sequence length="444" mass="47138">MDGLLFTAILPLIGFAGLTAGNAFFVAAEFALVTVDRAEIGQRAEAGDRRAVTARKALHELSFQLSGAQLGITITALLTGYLAEPALAKLFAPAIRPLAGDFTSSLTPILALVLATLLSMLFGELVPKNAALARPMPVALSTAGPMRGFSLVFGWLIRGLNNAANWLVRRLGVEPQEELANARSPEELGLLAAISARAGALPTETARLLQRTIRFGEKRAAEAMTPRVDVVALKSTATVAELIATAQETGRTRFPVYEQTLDLVTGVAGVPDALGVPPARRSTTTVAAVAREPVYVPESLNLDGVLEALRAADADLAIVVDEYGGTDGVVTVEDLVEELVGEIADEFDPAAVEDTVPAELTVVGGERTFQVEGRLRGDEVAEQIGFRLPEGPYETLSGFLMSRLGHIPMAGETVLEQGWAFTVVEVDRHRIEQVRVLAPEVAHP</sequence>
<evidence type="ECO:0000313" key="14">
    <source>
        <dbReference type="EMBL" id="MFC0532838.1"/>
    </source>
</evidence>
<dbReference type="InterPro" id="IPR044751">
    <property type="entry name" value="Ion_transp-like_CBS"/>
</dbReference>
<evidence type="ECO:0000256" key="7">
    <source>
        <dbReference type="ARBA" id="ARBA00023122"/>
    </source>
</evidence>
<keyword evidence="7 9" id="KW-0129">CBS domain</keyword>
<gene>
    <name evidence="14" type="ORF">ACFFIA_34990</name>
</gene>
<dbReference type="Pfam" id="PF03471">
    <property type="entry name" value="CorC_HlyC"/>
    <property type="match status" value="1"/>
</dbReference>
<evidence type="ECO:0000256" key="8">
    <source>
        <dbReference type="ARBA" id="ARBA00023136"/>
    </source>
</evidence>
<feature type="domain" description="CNNM transmembrane" evidence="13">
    <location>
        <begin position="4"/>
        <end position="205"/>
    </location>
</feature>
<evidence type="ECO:0000256" key="3">
    <source>
        <dbReference type="ARBA" id="ARBA00022475"/>
    </source>
</evidence>
<dbReference type="Gene3D" id="3.30.465.10">
    <property type="match status" value="1"/>
</dbReference>
<dbReference type="InterPro" id="IPR051676">
    <property type="entry name" value="UPF0053_domain"/>
</dbReference>
<evidence type="ECO:0000259" key="13">
    <source>
        <dbReference type="PROSITE" id="PS51846"/>
    </source>
</evidence>
<dbReference type="PROSITE" id="PS51846">
    <property type="entry name" value="CNNM"/>
    <property type="match status" value="1"/>
</dbReference>
<reference evidence="14 15" key="1">
    <citation type="submission" date="2024-09" db="EMBL/GenBank/DDBJ databases">
        <authorList>
            <person name="Sun Q."/>
            <person name="Mori K."/>
        </authorList>
    </citation>
    <scope>NUCLEOTIDE SEQUENCE [LARGE SCALE GENOMIC DNA]</scope>
    <source>
        <strain evidence="14 15">TBRC 3947</strain>
    </source>
</reference>
<evidence type="ECO:0000256" key="11">
    <source>
        <dbReference type="SAM" id="Phobius"/>
    </source>
</evidence>
<evidence type="ECO:0000256" key="2">
    <source>
        <dbReference type="ARBA" id="ARBA00006337"/>
    </source>
</evidence>
<evidence type="ECO:0000313" key="15">
    <source>
        <dbReference type="Proteomes" id="UP001589867"/>
    </source>
</evidence>
<keyword evidence="8 10" id="KW-0472">Membrane</keyword>
<dbReference type="CDD" id="cd04590">
    <property type="entry name" value="CBS_pair_CorC_HlyC_assoc"/>
    <property type="match status" value="1"/>
</dbReference>
<proteinExistence type="inferred from homology"/>
<comment type="subcellular location">
    <subcellularLocation>
        <location evidence="1">Cell membrane</location>
        <topology evidence="1">Multi-pass membrane protein</topology>
    </subcellularLocation>
</comment>
<evidence type="ECO:0000259" key="12">
    <source>
        <dbReference type="PROSITE" id="PS51371"/>
    </source>
</evidence>
<dbReference type="RefSeq" id="WP_377260281.1">
    <property type="nucleotide sequence ID" value="NZ_JBHLUH010000077.1"/>
</dbReference>
<dbReference type="Pfam" id="PF00571">
    <property type="entry name" value="CBS"/>
    <property type="match status" value="1"/>
</dbReference>
<dbReference type="PROSITE" id="PS51371">
    <property type="entry name" value="CBS"/>
    <property type="match status" value="1"/>
</dbReference>
<dbReference type="InterPro" id="IPR000644">
    <property type="entry name" value="CBS_dom"/>
</dbReference>
<dbReference type="SMART" id="SM01091">
    <property type="entry name" value="CorC_HlyC"/>
    <property type="match status" value="1"/>
</dbReference>
<dbReference type="Proteomes" id="UP001589867">
    <property type="component" value="Unassembled WGS sequence"/>
</dbReference>
<dbReference type="SUPFAM" id="SSF56176">
    <property type="entry name" value="FAD-binding/transporter-associated domain-like"/>
    <property type="match status" value="1"/>
</dbReference>
<accession>A0ABV6MDM5</accession>
<dbReference type="SUPFAM" id="SSF54631">
    <property type="entry name" value="CBS-domain pair"/>
    <property type="match status" value="1"/>
</dbReference>
<evidence type="ECO:0000256" key="4">
    <source>
        <dbReference type="ARBA" id="ARBA00022692"/>
    </source>
</evidence>
<feature type="domain" description="CBS" evidence="12">
    <location>
        <begin position="289"/>
        <end position="346"/>
    </location>
</feature>
<dbReference type="PANTHER" id="PTHR43099:SF6">
    <property type="entry name" value="UPF0053 PROTEIN RV1842C"/>
    <property type="match status" value="1"/>
</dbReference>
<keyword evidence="4 10" id="KW-0812">Transmembrane</keyword>
<dbReference type="Pfam" id="PF01595">
    <property type="entry name" value="CNNM"/>
    <property type="match status" value="1"/>
</dbReference>
<dbReference type="InterPro" id="IPR016169">
    <property type="entry name" value="FAD-bd_PCMH_sub2"/>
</dbReference>
<dbReference type="InterPro" id="IPR002550">
    <property type="entry name" value="CNNM"/>
</dbReference>
<feature type="transmembrane region" description="Helical" evidence="11">
    <location>
        <begin position="106"/>
        <end position="126"/>
    </location>
</feature>
<keyword evidence="6 10" id="KW-1133">Transmembrane helix</keyword>
<protein>
    <submittedName>
        <fullName evidence="14">Hemolysin family protein</fullName>
    </submittedName>
</protein>
<evidence type="ECO:0000256" key="1">
    <source>
        <dbReference type="ARBA" id="ARBA00004651"/>
    </source>
</evidence>